<protein>
    <submittedName>
        <fullName evidence="1">Uncharacterized protein</fullName>
    </submittedName>
</protein>
<dbReference type="EMBL" id="BPVZ01000201">
    <property type="protein sequence ID" value="GKV46025.1"/>
    <property type="molecule type" value="Genomic_DNA"/>
</dbReference>
<keyword evidence="2" id="KW-1185">Reference proteome</keyword>
<organism evidence="1 2">
    <name type="scientific">Rubroshorea leprosula</name>
    <dbReference type="NCBI Taxonomy" id="152421"/>
    <lineage>
        <taxon>Eukaryota</taxon>
        <taxon>Viridiplantae</taxon>
        <taxon>Streptophyta</taxon>
        <taxon>Embryophyta</taxon>
        <taxon>Tracheophyta</taxon>
        <taxon>Spermatophyta</taxon>
        <taxon>Magnoliopsida</taxon>
        <taxon>eudicotyledons</taxon>
        <taxon>Gunneridae</taxon>
        <taxon>Pentapetalae</taxon>
        <taxon>rosids</taxon>
        <taxon>malvids</taxon>
        <taxon>Malvales</taxon>
        <taxon>Dipterocarpaceae</taxon>
        <taxon>Rubroshorea</taxon>
    </lineage>
</organism>
<sequence>MRCFLTEEKRWSETPLENLFPIQAVKSKAGALKDTATRNLTKDVGCGEVLKFSYNAEESKWLEYCVVASVKSREVISTL</sequence>
<reference evidence="1 2" key="1">
    <citation type="journal article" date="2021" name="Commun. Biol.">
        <title>The genome of Shorea leprosula (Dipterocarpaceae) highlights the ecological relevance of drought in aseasonal tropical rainforests.</title>
        <authorList>
            <person name="Ng K.K.S."/>
            <person name="Kobayashi M.J."/>
            <person name="Fawcett J.A."/>
            <person name="Hatakeyama M."/>
            <person name="Paape T."/>
            <person name="Ng C.H."/>
            <person name="Ang C.C."/>
            <person name="Tnah L.H."/>
            <person name="Lee C.T."/>
            <person name="Nishiyama T."/>
            <person name="Sese J."/>
            <person name="O'Brien M.J."/>
            <person name="Copetti D."/>
            <person name="Mohd Noor M.I."/>
            <person name="Ong R.C."/>
            <person name="Putra M."/>
            <person name="Sireger I.Z."/>
            <person name="Indrioko S."/>
            <person name="Kosugi Y."/>
            <person name="Izuno A."/>
            <person name="Isagi Y."/>
            <person name="Lee S.L."/>
            <person name="Shimizu K.K."/>
        </authorList>
    </citation>
    <scope>NUCLEOTIDE SEQUENCE [LARGE SCALE GENOMIC DNA]</scope>
    <source>
        <strain evidence="1">214</strain>
    </source>
</reference>
<name>A0AAV5M8D0_9ROSI</name>
<accession>A0AAV5M8D0</accession>
<comment type="caution">
    <text evidence="1">The sequence shown here is derived from an EMBL/GenBank/DDBJ whole genome shotgun (WGS) entry which is preliminary data.</text>
</comment>
<dbReference type="Proteomes" id="UP001054252">
    <property type="component" value="Unassembled WGS sequence"/>
</dbReference>
<evidence type="ECO:0000313" key="1">
    <source>
        <dbReference type="EMBL" id="GKV46025.1"/>
    </source>
</evidence>
<proteinExistence type="predicted"/>
<gene>
    <name evidence="1" type="ORF">SLEP1_g53045</name>
</gene>
<dbReference type="AlphaFoldDB" id="A0AAV5M8D0"/>
<evidence type="ECO:0000313" key="2">
    <source>
        <dbReference type="Proteomes" id="UP001054252"/>
    </source>
</evidence>